<gene>
    <name evidence="1" type="ORF">METZ01_LOCUS482769</name>
</gene>
<sequence>MQVLIDRAHEKSMDFIASLRLGGYGGMNPDHSVSNGGRGFVHAEVRDHQRAIVEELATSYNVEAVELDFAAAPGGCAHCLNPDEADEQAAVLTDFVRDSASTVRGRDGDPGLLGARVYPTTDLNRRAGLDIETWLNEGLVDFVIPMSYSCFVLDAQMPIDWIVKAAHDNDISIYGMLQPYFHDGRRRNTNVEHASPEKMRAAASNYWQADVDGMCTWFMDWPLWDVQRRILTDIGDPDLSR</sequence>
<evidence type="ECO:0008006" key="2">
    <source>
        <dbReference type="Google" id="ProtNLM"/>
    </source>
</evidence>
<reference evidence="1" key="1">
    <citation type="submission" date="2018-05" db="EMBL/GenBank/DDBJ databases">
        <authorList>
            <person name="Lanie J.A."/>
            <person name="Ng W.-L."/>
            <person name="Kazmierczak K.M."/>
            <person name="Andrzejewski T.M."/>
            <person name="Davidsen T.M."/>
            <person name="Wayne K.J."/>
            <person name="Tettelin H."/>
            <person name="Glass J.I."/>
            <person name="Rusch D."/>
            <person name="Podicherti R."/>
            <person name="Tsui H.-C.T."/>
            <person name="Winkler M.E."/>
        </authorList>
    </citation>
    <scope>NUCLEOTIDE SEQUENCE</scope>
</reference>
<protein>
    <recommendedName>
        <fullName evidence="2">Glycosyl hydrolase-like 10 domain-containing protein</fullName>
    </recommendedName>
</protein>
<proteinExistence type="predicted"/>
<accession>A0A383CDZ2</accession>
<name>A0A383CDZ2_9ZZZZ</name>
<dbReference type="AlphaFoldDB" id="A0A383CDZ2"/>
<evidence type="ECO:0000313" key="1">
    <source>
        <dbReference type="EMBL" id="SVE29915.1"/>
    </source>
</evidence>
<feature type="non-terminal residue" evidence="1">
    <location>
        <position position="241"/>
    </location>
</feature>
<organism evidence="1">
    <name type="scientific">marine metagenome</name>
    <dbReference type="NCBI Taxonomy" id="408172"/>
    <lineage>
        <taxon>unclassified sequences</taxon>
        <taxon>metagenomes</taxon>
        <taxon>ecological metagenomes</taxon>
    </lineage>
</organism>
<dbReference type="EMBL" id="UINC01207708">
    <property type="protein sequence ID" value="SVE29915.1"/>
    <property type="molecule type" value="Genomic_DNA"/>
</dbReference>